<organism evidence="2 3">
    <name type="scientific">Microbotryum intermedium</name>
    <dbReference type="NCBI Taxonomy" id="269621"/>
    <lineage>
        <taxon>Eukaryota</taxon>
        <taxon>Fungi</taxon>
        <taxon>Dikarya</taxon>
        <taxon>Basidiomycota</taxon>
        <taxon>Pucciniomycotina</taxon>
        <taxon>Microbotryomycetes</taxon>
        <taxon>Microbotryales</taxon>
        <taxon>Microbotryaceae</taxon>
        <taxon>Microbotryum</taxon>
    </lineage>
</organism>
<reference evidence="3" key="1">
    <citation type="submission" date="2016-09" db="EMBL/GenBank/DDBJ databases">
        <authorList>
            <person name="Jeantristanb JTB J.-T."/>
            <person name="Ricardo R."/>
        </authorList>
    </citation>
    <scope>NUCLEOTIDE SEQUENCE [LARGE SCALE GENOMIC DNA]</scope>
</reference>
<gene>
    <name evidence="2" type="ORF">BQ2448_7848</name>
</gene>
<dbReference type="OrthoDB" id="4177236at2759"/>
<proteinExistence type="predicted"/>
<dbReference type="AlphaFoldDB" id="A0A238FPX6"/>
<sequence>MRHKPSQPLRTLPPAFLSFLVTSNRETYGDCIVQGFLSGLVDVEPESLPHLVSPQFIAEGGFSVVRVGQLIPASSTPSLSLNDSSSRSREQMQTSDGDADGHAEAADRLGESTWIPRTAIPTDYAVVIKLFWEVPKGAHEALFYEHVFPRLPSEARALLPTYDETYRAPAGDDLGIILGYGGRRIEERDVDEAIKKKLSRMISDAFRLFDKCGVEHMDRELCCTR</sequence>
<evidence type="ECO:0000256" key="1">
    <source>
        <dbReference type="SAM" id="MobiDB-lite"/>
    </source>
</evidence>
<evidence type="ECO:0000313" key="2">
    <source>
        <dbReference type="EMBL" id="SCV74819.1"/>
    </source>
</evidence>
<name>A0A238FPX6_9BASI</name>
<dbReference type="Proteomes" id="UP000198372">
    <property type="component" value="Unassembled WGS sequence"/>
</dbReference>
<evidence type="ECO:0000313" key="3">
    <source>
        <dbReference type="Proteomes" id="UP000198372"/>
    </source>
</evidence>
<protein>
    <submittedName>
        <fullName evidence="2">BQ2448_7848 protein</fullName>
    </submittedName>
</protein>
<dbReference type="STRING" id="269621.A0A238FPX6"/>
<feature type="compositionally biased region" description="Low complexity" evidence="1">
    <location>
        <begin position="75"/>
        <end position="85"/>
    </location>
</feature>
<dbReference type="EMBL" id="FMSP01000023">
    <property type="protein sequence ID" value="SCV74819.1"/>
    <property type="molecule type" value="Genomic_DNA"/>
</dbReference>
<feature type="region of interest" description="Disordered" evidence="1">
    <location>
        <begin position="75"/>
        <end position="103"/>
    </location>
</feature>
<keyword evidence="3" id="KW-1185">Reference proteome</keyword>
<accession>A0A238FPX6</accession>